<gene>
    <name evidence="1" type="ORF">KUCA_T00006041001</name>
</gene>
<evidence type="ECO:0000313" key="1">
    <source>
        <dbReference type="EMBL" id="CDK30046.1"/>
    </source>
</evidence>
<sequence length="17" mass="1863">MRLPGPQLGQNTGYAFL</sequence>
<accession>W6MTA0</accession>
<reference evidence="1" key="2">
    <citation type="submission" date="2014-02" db="EMBL/GenBank/DDBJ databases">
        <title>Complete DNA sequence of /Kuraishia capsulata/ illustrates novel genomic features among budding yeasts (/Saccharomycotina/).</title>
        <authorList>
            <person name="Morales L."/>
            <person name="Noel B."/>
            <person name="Porcel B."/>
            <person name="Marcet-Houben M."/>
            <person name="Hullo M-F."/>
            <person name="Sacerdot C."/>
            <person name="Tekaia F."/>
            <person name="Leh-Louis V."/>
            <person name="Despons L."/>
            <person name="Khanna V."/>
            <person name="Aury J-M."/>
            <person name="Barbe V."/>
            <person name="Couloux A."/>
            <person name="Labadie K."/>
            <person name="Pelletier E."/>
            <person name="Souciet J-L."/>
            <person name="Boekhout T."/>
            <person name="Gabaldon T."/>
            <person name="Wincker P."/>
            <person name="Dujon B."/>
        </authorList>
    </citation>
    <scope>NUCLEOTIDE SEQUENCE</scope>
    <source>
        <strain evidence="1">CBS 1993</strain>
    </source>
</reference>
<dbReference type="HOGENOM" id="CLU_3432031_0_0_1"/>
<evidence type="ECO:0000313" key="2">
    <source>
        <dbReference type="Proteomes" id="UP000019384"/>
    </source>
</evidence>
<dbReference type="AlphaFoldDB" id="W6MTA0"/>
<reference evidence="1" key="1">
    <citation type="submission" date="2013-12" db="EMBL/GenBank/DDBJ databases">
        <authorList>
            <person name="Genoscope - CEA"/>
        </authorList>
    </citation>
    <scope>NUCLEOTIDE SEQUENCE</scope>
    <source>
        <strain evidence="1">CBS 1993</strain>
    </source>
</reference>
<keyword evidence="2" id="KW-1185">Reference proteome</keyword>
<organism evidence="1 2">
    <name type="scientific">Kuraishia capsulata CBS 1993</name>
    <dbReference type="NCBI Taxonomy" id="1382522"/>
    <lineage>
        <taxon>Eukaryota</taxon>
        <taxon>Fungi</taxon>
        <taxon>Dikarya</taxon>
        <taxon>Ascomycota</taxon>
        <taxon>Saccharomycotina</taxon>
        <taxon>Pichiomycetes</taxon>
        <taxon>Pichiales</taxon>
        <taxon>Pichiaceae</taxon>
        <taxon>Kuraishia</taxon>
    </lineage>
</organism>
<proteinExistence type="predicted"/>
<protein>
    <submittedName>
        <fullName evidence="1">Uncharacterized protein</fullName>
    </submittedName>
</protein>
<dbReference type="EMBL" id="HG793131">
    <property type="protein sequence ID" value="CDK30046.1"/>
    <property type="molecule type" value="Genomic_DNA"/>
</dbReference>
<dbReference type="Proteomes" id="UP000019384">
    <property type="component" value="Unassembled WGS sequence"/>
</dbReference>
<name>W6MTA0_9ASCO</name>